<evidence type="ECO:0000313" key="13">
    <source>
        <dbReference type="Proteomes" id="UP000444721"/>
    </source>
</evidence>
<feature type="transmembrane region" description="Helical" evidence="9">
    <location>
        <begin position="209"/>
        <end position="230"/>
    </location>
</feature>
<feature type="compositionally biased region" description="Basic and acidic residues" evidence="8">
    <location>
        <begin position="108"/>
        <end position="120"/>
    </location>
</feature>
<evidence type="ECO:0000256" key="6">
    <source>
        <dbReference type="ARBA" id="ARBA00023239"/>
    </source>
</evidence>
<feature type="transmembrane region" description="Helical" evidence="9">
    <location>
        <begin position="433"/>
        <end position="455"/>
    </location>
</feature>
<feature type="transmembrane region" description="Helical" evidence="9">
    <location>
        <begin position="304"/>
        <end position="327"/>
    </location>
</feature>
<dbReference type="GO" id="GO:0016849">
    <property type="term" value="F:phosphorus-oxygen lyase activity"/>
    <property type="evidence" value="ECO:0007669"/>
    <property type="project" value="InterPro"/>
</dbReference>
<feature type="compositionally biased region" description="Low complexity" evidence="8">
    <location>
        <begin position="121"/>
        <end position="131"/>
    </location>
</feature>
<dbReference type="SMART" id="SM00091">
    <property type="entry name" value="PAS"/>
    <property type="match status" value="1"/>
</dbReference>
<dbReference type="GO" id="GO:0035556">
    <property type="term" value="P:intracellular signal transduction"/>
    <property type="evidence" value="ECO:0007669"/>
    <property type="project" value="InterPro"/>
</dbReference>
<dbReference type="Proteomes" id="UP000444721">
    <property type="component" value="Unassembled WGS sequence"/>
</dbReference>
<feature type="transmembrane region" description="Helical" evidence="9">
    <location>
        <begin position="366"/>
        <end position="388"/>
    </location>
</feature>
<feature type="transmembrane region" description="Helical" evidence="9">
    <location>
        <begin position="339"/>
        <end position="360"/>
    </location>
</feature>
<dbReference type="InterPro" id="IPR057352">
    <property type="entry name" value="TPR_TmcB/C"/>
</dbReference>
<evidence type="ECO:0000256" key="1">
    <source>
        <dbReference type="ARBA" id="ARBA00004370"/>
    </source>
</evidence>
<dbReference type="Gene3D" id="3.30.70.1230">
    <property type="entry name" value="Nucleotide cyclase"/>
    <property type="match status" value="1"/>
</dbReference>
<evidence type="ECO:0000256" key="5">
    <source>
        <dbReference type="ARBA" id="ARBA00023136"/>
    </source>
</evidence>
<comment type="caution">
    <text evidence="12">The sequence shown here is derived from an EMBL/GenBank/DDBJ whole genome shotgun (WGS) entry which is preliminary data.</text>
</comment>
<feature type="compositionally biased region" description="Polar residues" evidence="8">
    <location>
        <begin position="1"/>
        <end position="18"/>
    </location>
</feature>
<feature type="region of interest" description="Disordered" evidence="8">
    <location>
        <begin position="1663"/>
        <end position="1691"/>
    </location>
</feature>
<evidence type="ECO:0000256" key="4">
    <source>
        <dbReference type="ARBA" id="ARBA00022989"/>
    </source>
</evidence>
<feature type="domain" description="PAS" evidence="10">
    <location>
        <begin position="1302"/>
        <end position="1372"/>
    </location>
</feature>
<feature type="transmembrane region" description="Helical" evidence="9">
    <location>
        <begin position="1036"/>
        <end position="1057"/>
    </location>
</feature>
<dbReference type="SUPFAM" id="SSF55073">
    <property type="entry name" value="Nucleotide cyclase"/>
    <property type="match status" value="1"/>
</dbReference>
<dbReference type="InterPro" id="IPR000014">
    <property type="entry name" value="PAS"/>
</dbReference>
<dbReference type="OrthoDB" id="10258701at2759"/>
<feature type="transmembrane region" description="Helical" evidence="9">
    <location>
        <begin position="400"/>
        <end position="421"/>
    </location>
</feature>
<dbReference type="EMBL" id="VFQX01000072">
    <property type="protein sequence ID" value="KAF0972116.1"/>
    <property type="molecule type" value="Genomic_DNA"/>
</dbReference>
<feature type="region of interest" description="Disordered" evidence="8">
    <location>
        <begin position="1704"/>
        <end position="1727"/>
    </location>
</feature>
<dbReference type="VEuPathDB" id="AmoebaDB:NF0097870"/>
<dbReference type="SUPFAM" id="SSF55785">
    <property type="entry name" value="PYP-like sensor domain (PAS domain)"/>
    <property type="match status" value="1"/>
</dbReference>
<feature type="region of interest" description="Disordered" evidence="8">
    <location>
        <begin position="1"/>
        <end position="63"/>
    </location>
</feature>
<dbReference type="InterPro" id="IPR029787">
    <property type="entry name" value="Nucleotide_cyclase"/>
</dbReference>
<dbReference type="RefSeq" id="XP_044556831.1">
    <property type="nucleotide sequence ID" value="XM_044713811.1"/>
</dbReference>
<keyword evidence="4 9" id="KW-1133">Transmembrane helix</keyword>
<dbReference type="InterPro" id="IPR050401">
    <property type="entry name" value="Cyclic_nucleotide_synthase"/>
</dbReference>
<dbReference type="VEuPathDB" id="AmoebaDB:FDP41_009812"/>
<feature type="compositionally biased region" description="Basic residues" evidence="8">
    <location>
        <begin position="1740"/>
        <end position="1755"/>
    </location>
</feature>
<dbReference type="Pfam" id="PF13426">
    <property type="entry name" value="PAS_9"/>
    <property type="match status" value="1"/>
</dbReference>
<dbReference type="SMART" id="SM00044">
    <property type="entry name" value="CYCc"/>
    <property type="match status" value="1"/>
</dbReference>
<feature type="compositionally biased region" description="Basic and acidic residues" evidence="8">
    <location>
        <begin position="1663"/>
        <end position="1672"/>
    </location>
</feature>
<feature type="region of interest" description="Disordered" evidence="8">
    <location>
        <begin position="701"/>
        <end position="721"/>
    </location>
</feature>
<dbReference type="InterPro" id="IPR018297">
    <property type="entry name" value="A/G_cyclase_CS"/>
</dbReference>
<evidence type="ECO:0008006" key="14">
    <source>
        <dbReference type="Google" id="ProtNLM"/>
    </source>
</evidence>
<dbReference type="OMA" id="THNEAIY"/>
<sequence>MNTFNQSSYSLMSGASSRSGKSTTLGGVGGGGSLSHLPRVAPHGHSSHPLVGNNQGGGGGASSLIRHVSEFSMSSNHSTGAIPKASNNASSRTYLLQDPEAALFADRGDTESHYSKESSKTAKSASSGSNSSAFIRNIENSLFLVINSLKYDKPIPTTISVLLHLLLAFQTLSIGSPLEYDWGEYGKWVVSVAAISRTFGFQFMPYEGFIAVAVINFLLVLLALLSMYLAYRTQRIGSRYWDKIQFVARFCFGSILILAIPFTFSMMFAFWNCDYETTKTVNNAAVFVLRNFPDRVCWSPLNGFFSAASMIIMIIQMTLISVSAIIFCNTHIQANDFFILDNPFTIIYIHVTNCLFMIIHPFMPKSVYFVAPIIYILISVGFIALLLWNFPFVRRGANSFYGGIAFARVGIGIVTLVATLVNSQQSWEIGIGLVGALIGGGVLMFIFGSIVTEIYSRYAQSRGRKLLKTCLQKRSFESITESEHKYVNYFIRFAMKGSDDDIGLADSFTKLAMTQRLTINAQTLISCALFVKFVLTNSSVTFAILLMQKAQKQSSNFFLRYSIYLRSREIEKASSMGRNNFQLDNMVNIVRAKCELLRQLHKLFWKNIAMDQGDDKKLCFIAKEIESVTKECSIIFQNMLFNYRNEVMVLRSYASFLDEFLFESTMAEELFEEAAILEEENAKKSTVEAKRLIAKRSSHVLPTKPSMHDTHTSSPHLLKRRGSSREEVDFLESASQHESAQNHPQKQKDIFRAALNKKEEHRFLFPYLMSLCAVGIFCLSVILALGVTITANNNRDIDLIMKACAISSLPYATLSDIRNMQAILKYTNSSPSMQDQVKKRVESNIQSMLQVHKYLKERIFTSVMMEQFFNISSRIHIPILQTSNISSVLTAMKNSSVFDLAAKFTTLSSNYHSKTLNELNKTFEDFDFLMLWSNRMDFTESFERLCDQQLGDVKEGITYVRNVFIIVVCSISAAYFIYIIIYILVIQRTLSRLGQIISLFRQISKEEVRKVLSIMEQKTEDKIISTKEYVATTKRVLIALVVVSLLITCICGVLIIYEAISFIENESLAMQKIQSANKVLQILQRCKFKIIELLMNDNQALGVSKYQFYTEIKVHISDLFVAWNAFRYGDESNGFKALTGNGVEIDNILLQSIECNGTNFSCYSLDQLMTYFKVSEKVNDNVYHQVYPTDQLFVEFSELFDSSISITDKTTLFISKYASFVTSQVMVISAVAFSLTILSLFVLIYAIYRFMSNHMNEIHQFRIMLNHLHWETLDNEPLLHAYVMNYSLSASEQKKAQTVFDNSSKEKAILEAAVEGAVVCSTFGSIYIFNQSAQRLFGFRSDEVIGTPLEELFTPESRGKVATFISSSLNTTSNQGETLSIFGLRKNKTTFPATVNLSVSVLKENENIISCFIKDATIEKQHDAELAEEKKKSEALLLNILPESVALRLQNGETFIADKVDDCTCLFSDICNFNEISSNMGASEIVQMLSIIVSGYDALVPKYHLEKIKTIQSHYFCVGGLPTSHSNHSQQDHPELVLQFAMEMFSVMYRYNIQFGTNMTIKVGMHCGALVTGVIGRLKFAYDVWGDAVNTASRMESVGVDGRIQCSREAYLRLCSKFEFEERKDVYAKGKGLLTTYLLSTNYYQNPQSASMTILIEGRDYHEHHEHQHSDALSRGSYDISDNGSSAPPSLIVEEGHTVAHHDGIHHHTQGDHEMTHPTHQASHVVTSQNQNNHSIVLSGHHHHHQTLHQSHHHASSSNEEQHYSQHAPMTNHHQHQHVDIHDNNEDIEKEQSDNLPQE</sequence>
<reference evidence="12 13" key="1">
    <citation type="journal article" date="2019" name="Sci. Rep.">
        <title>Nanopore sequencing improves the draft genome of the human pathogenic amoeba Naegleria fowleri.</title>
        <authorList>
            <person name="Liechti N."/>
            <person name="Schurch N."/>
            <person name="Bruggmann R."/>
            <person name="Wittwer M."/>
        </authorList>
    </citation>
    <scope>NUCLEOTIDE SEQUENCE [LARGE SCALE GENOMIC DNA]</scope>
    <source>
        <strain evidence="12 13">ATCC 30894</strain>
    </source>
</reference>
<keyword evidence="5 9" id="KW-0472">Membrane</keyword>
<dbReference type="GO" id="GO:0016020">
    <property type="term" value="C:membrane"/>
    <property type="evidence" value="ECO:0007669"/>
    <property type="project" value="UniProtKB-SubCell"/>
</dbReference>
<dbReference type="GO" id="GO:0009190">
    <property type="term" value="P:cyclic nucleotide biosynthetic process"/>
    <property type="evidence" value="ECO:0007669"/>
    <property type="project" value="InterPro"/>
</dbReference>
<keyword evidence="6 7" id="KW-0456">Lyase</keyword>
<name>A0A6A5BBR1_NAEFO</name>
<organism evidence="12 13">
    <name type="scientific">Naegleria fowleri</name>
    <name type="common">Brain eating amoeba</name>
    <dbReference type="NCBI Taxonomy" id="5763"/>
    <lineage>
        <taxon>Eukaryota</taxon>
        <taxon>Discoba</taxon>
        <taxon>Heterolobosea</taxon>
        <taxon>Tetramitia</taxon>
        <taxon>Eutetramitia</taxon>
        <taxon>Vahlkampfiidae</taxon>
        <taxon>Naegleria</taxon>
    </lineage>
</organism>
<dbReference type="VEuPathDB" id="AmoebaDB:NfTy_088280"/>
<feature type="transmembrane region" description="Helical" evidence="9">
    <location>
        <begin position="963"/>
        <end position="985"/>
    </location>
</feature>
<dbReference type="InterPro" id="IPR001054">
    <property type="entry name" value="A/G_cyclase"/>
</dbReference>
<feature type="transmembrane region" description="Helical" evidence="9">
    <location>
        <begin position="764"/>
        <end position="787"/>
    </location>
</feature>
<feature type="region of interest" description="Disordered" evidence="8">
    <location>
        <begin position="108"/>
        <end position="131"/>
    </location>
</feature>
<feature type="transmembrane region" description="Helical" evidence="9">
    <location>
        <begin position="1225"/>
        <end position="1248"/>
    </location>
</feature>
<dbReference type="PANTHER" id="PTHR11920">
    <property type="entry name" value="GUANYLYL CYCLASE"/>
    <property type="match status" value="1"/>
</dbReference>
<feature type="region of interest" description="Disordered" evidence="8">
    <location>
        <begin position="1740"/>
        <end position="1779"/>
    </location>
</feature>
<dbReference type="PANTHER" id="PTHR11920:SF335">
    <property type="entry name" value="GUANYLATE CYCLASE"/>
    <property type="match status" value="1"/>
</dbReference>
<evidence type="ECO:0000256" key="8">
    <source>
        <dbReference type="SAM" id="MobiDB-lite"/>
    </source>
</evidence>
<dbReference type="PROSITE" id="PS00452">
    <property type="entry name" value="GUANYLATE_CYCLASE_1"/>
    <property type="match status" value="1"/>
</dbReference>
<dbReference type="GeneID" id="68117027"/>
<evidence type="ECO:0000256" key="9">
    <source>
        <dbReference type="SAM" id="Phobius"/>
    </source>
</evidence>
<evidence type="ECO:0000256" key="2">
    <source>
        <dbReference type="ARBA" id="ARBA00022692"/>
    </source>
</evidence>
<keyword evidence="2 9" id="KW-0812">Transmembrane</keyword>
<protein>
    <recommendedName>
        <fullName evidence="14">Adenylate and Guanylate cyclase catalytic domain containing protein</fullName>
    </recommendedName>
</protein>
<keyword evidence="3" id="KW-0547">Nucleotide-binding</keyword>
<gene>
    <name evidence="12" type="ORF">FDP41_009812</name>
</gene>
<feature type="domain" description="Guanylate cyclase" evidence="11">
    <location>
        <begin position="1464"/>
        <end position="1596"/>
    </location>
</feature>
<evidence type="ECO:0000259" key="10">
    <source>
        <dbReference type="PROSITE" id="PS50112"/>
    </source>
</evidence>
<proteinExistence type="inferred from homology"/>
<accession>A0A6A5BBR1</accession>
<dbReference type="Pfam" id="PF25474">
    <property type="entry name" value="TPR_TmcB"/>
    <property type="match status" value="1"/>
</dbReference>
<dbReference type="Gene3D" id="3.30.450.20">
    <property type="entry name" value="PAS domain"/>
    <property type="match status" value="1"/>
</dbReference>
<evidence type="ECO:0000256" key="7">
    <source>
        <dbReference type="RuleBase" id="RU000405"/>
    </source>
</evidence>
<comment type="subcellular location">
    <subcellularLocation>
        <location evidence="1">Membrane</location>
    </subcellularLocation>
</comment>
<dbReference type="CDD" id="cd00130">
    <property type="entry name" value="PAS"/>
    <property type="match status" value="1"/>
</dbReference>
<dbReference type="CDD" id="cd07302">
    <property type="entry name" value="CHD"/>
    <property type="match status" value="1"/>
</dbReference>
<evidence type="ECO:0000313" key="12">
    <source>
        <dbReference type="EMBL" id="KAF0972116.1"/>
    </source>
</evidence>
<dbReference type="GO" id="GO:0000166">
    <property type="term" value="F:nucleotide binding"/>
    <property type="evidence" value="ECO:0007669"/>
    <property type="project" value="UniProtKB-KW"/>
</dbReference>
<comment type="similarity">
    <text evidence="7">Belongs to the adenylyl cyclase class-4/guanylyl cyclase family.</text>
</comment>
<dbReference type="InterPro" id="IPR035965">
    <property type="entry name" value="PAS-like_dom_sf"/>
</dbReference>
<dbReference type="PROSITE" id="PS50125">
    <property type="entry name" value="GUANYLATE_CYCLASE_2"/>
    <property type="match status" value="1"/>
</dbReference>
<feature type="transmembrane region" description="Helical" evidence="9">
    <location>
        <begin position="250"/>
        <end position="271"/>
    </location>
</feature>
<evidence type="ECO:0000259" key="11">
    <source>
        <dbReference type="PROSITE" id="PS50125"/>
    </source>
</evidence>
<evidence type="ECO:0000256" key="3">
    <source>
        <dbReference type="ARBA" id="ARBA00022741"/>
    </source>
</evidence>
<dbReference type="Pfam" id="PF00211">
    <property type="entry name" value="Guanylate_cyc"/>
    <property type="match status" value="1"/>
</dbReference>
<keyword evidence="13" id="KW-1185">Reference proteome</keyword>
<feature type="compositionally biased region" description="Polar residues" evidence="8">
    <location>
        <begin position="1718"/>
        <end position="1727"/>
    </location>
</feature>
<dbReference type="NCBIfam" id="TIGR00229">
    <property type="entry name" value="sensory_box"/>
    <property type="match status" value="1"/>
</dbReference>
<dbReference type="PROSITE" id="PS50112">
    <property type="entry name" value="PAS"/>
    <property type="match status" value="1"/>
</dbReference>